<dbReference type="GO" id="GO:0016740">
    <property type="term" value="F:transferase activity"/>
    <property type="evidence" value="ECO:0007669"/>
    <property type="project" value="UniProtKB-KW"/>
</dbReference>
<dbReference type="SUPFAM" id="SSF53448">
    <property type="entry name" value="Nucleotide-diphospho-sugar transferases"/>
    <property type="match status" value="1"/>
</dbReference>
<evidence type="ECO:0000313" key="3">
    <source>
        <dbReference type="EMBL" id="AEB11482.1"/>
    </source>
</evidence>
<dbReference type="InterPro" id="IPR029044">
    <property type="entry name" value="Nucleotide-diphossugar_trans"/>
</dbReference>
<feature type="transmembrane region" description="Helical" evidence="1">
    <location>
        <begin position="248"/>
        <end position="267"/>
    </location>
</feature>
<sequence>MEVSRSTARVPQKMRIDSGRSGEKANVVAVIPAYNEERFIASVVIKTRGYASHVIVVDDGSTDRTAELAEVSGARVVRLEKNQGKAAALNAGFKAALQLKPDAVVCLDGDAQHEPAEIPELVRPILAQEADVVVGSRFLEKRSPIPGWRQLGQHTLTAVTNLTSGVKISDSQSGYRAFSPKAVRTLRFRSSGLSVESEMQFLFSQAGLKVKEVPISVSYADGSKRNPVVQGLQILDAILSLVARRRPLLFFSLPGLFLGVIGVLLGIRVALHMQATGELLMGTAILTTLALTGGLLLGVAGVMLHSIQHMIRRIQEEIRDAMALRREDTP</sequence>
<protein>
    <submittedName>
        <fullName evidence="3">Glycosyl transferase family 2</fullName>
    </submittedName>
</protein>
<feature type="domain" description="Glycosyltransferase 2-like" evidence="2">
    <location>
        <begin position="30"/>
        <end position="184"/>
    </location>
</feature>
<dbReference type="Pfam" id="PF00535">
    <property type="entry name" value="Glycos_transf_2"/>
    <property type="match status" value="1"/>
</dbReference>
<dbReference type="KEGG" id="mhd:Marky_0732"/>
<dbReference type="InterPro" id="IPR001173">
    <property type="entry name" value="Glyco_trans_2-like"/>
</dbReference>
<dbReference type="HOGENOM" id="CLU_033536_7_2_0"/>
<dbReference type="EMBL" id="CP002630">
    <property type="protein sequence ID" value="AEB11482.1"/>
    <property type="molecule type" value="Genomic_DNA"/>
</dbReference>
<keyword evidence="4" id="KW-1185">Reference proteome</keyword>
<evidence type="ECO:0000259" key="2">
    <source>
        <dbReference type="Pfam" id="PF00535"/>
    </source>
</evidence>
<keyword evidence="1" id="KW-0812">Transmembrane</keyword>
<accession>F2NL79</accession>
<organism evidence="3 4">
    <name type="scientific">Marinithermus hydrothermalis (strain DSM 14884 / JCM 11576 / T1)</name>
    <dbReference type="NCBI Taxonomy" id="869210"/>
    <lineage>
        <taxon>Bacteria</taxon>
        <taxon>Thermotogati</taxon>
        <taxon>Deinococcota</taxon>
        <taxon>Deinococci</taxon>
        <taxon>Thermales</taxon>
        <taxon>Thermaceae</taxon>
        <taxon>Marinithermus</taxon>
    </lineage>
</organism>
<keyword evidence="1" id="KW-1133">Transmembrane helix</keyword>
<dbReference type="STRING" id="869210.Marky_0732"/>
<dbReference type="AlphaFoldDB" id="F2NL79"/>
<dbReference type="Gene3D" id="3.90.550.10">
    <property type="entry name" value="Spore Coat Polysaccharide Biosynthesis Protein SpsA, Chain A"/>
    <property type="match status" value="1"/>
</dbReference>
<reference evidence="3 4" key="1">
    <citation type="journal article" date="2012" name="Stand. Genomic Sci.">
        <title>Complete genome sequence of the aerobic, heterotroph Marinithermus hydrothermalis type strain (T1(T)) from a deep-sea hydrothermal vent chimney.</title>
        <authorList>
            <person name="Copeland A."/>
            <person name="Gu W."/>
            <person name="Yasawong M."/>
            <person name="Lapidus A."/>
            <person name="Lucas S."/>
            <person name="Deshpande S."/>
            <person name="Pagani I."/>
            <person name="Tapia R."/>
            <person name="Cheng J.F."/>
            <person name="Goodwin L.A."/>
            <person name="Pitluck S."/>
            <person name="Liolios K."/>
            <person name="Ivanova N."/>
            <person name="Mavromatis K."/>
            <person name="Mikhailova N."/>
            <person name="Pati A."/>
            <person name="Chen A."/>
            <person name="Palaniappan K."/>
            <person name="Land M."/>
            <person name="Pan C."/>
            <person name="Brambilla E.M."/>
            <person name="Rohde M."/>
            <person name="Tindall B.J."/>
            <person name="Sikorski J."/>
            <person name="Goker M."/>
            <person name="Detter J.C."/>
            <person name="Bristow J."/>
            <person name="Eisen J.A."/>
            <person name="Markowitz V."/>
            <person name="Hugenholtz P."/>
            <person name="Kyrpides N.C."/>
            <person name="Klenk H.P."/>
            <person name="Woyke T."/>
        </authorList>
    </citation>
    <scope>NUCLEOTIDE SEQUENCE [LARGE SCALE GENOMIC DNA]</scope>
    <source>
        <strain evidence="4">DSM 14884 / JCM 11576 / T1</strain>
    </source>
</reference>
<evidence type="ECO:0000313" key="4">
    <source>
        <dbReference type="Proteomes" id="UP000007030"/>
    </source>
</evidence>
<gene>
    <name evidence="3" type="ordered locus">Marky_0732</name>
</gene>
<keyword evidence="3" id="KW-0808">Transferase</keyword>
<dbReference type="Proteomes" id="UP000007030">
    <property type="component" value="Chromosome"/>
</dbReference>
<dbReference type="PANTHER" id="PTHR48090">
    <property type="entry name" value="UNDECAPRENYL-PHOSPHATE 4-DEOXY-4-FORMAMIDO-L-ARABINOSE TRANSFERASE-RELATED"/>
    <property type="match status" value="1"/>
</dbReference>
<dbReference type="CDD" id="cd04179">
    <property type="entry name" value="DPM_DPG-synthase_like"/>
    <property type="match status" value="1"/>
</dbReference>
<proteinExistence type="predicted"/>
<dbReference type="InterPro" id="IPR050256">
    <property type="entry name" value="Glycosyltransferase_2"/>
</dbReference>
<dbReference type="PANTHER" id="PTHR48090:SF7">
    <property type="entry name" value="RFBJ PROTEIN"/>
    <property type="match status" value="1"/>
</dbReference>
<keyword evidence="1" id="KW-0472">Membrane</keyword>
<evidence type="ECO:0000256" key="1">
    <source>
        <dbReference type="SAM" id="Phobius"/>
    </source>
</evidence>
<dbReference type="eggNOG" id="COG1215">
    <property type="taxonomic scope" value="Bacteria"/>
</dbReference>
<feature type="transmembrane region" description="Helical" evidence="1">
    <location>
        <begin position="279"/>
        <end position="304"/>
    </location>
</feature>
<name>F2NL79_MARHT</name>